<evidence type="ECO:0000313" key="1">
    <source>
        <dbReference type="EMBL" id="ADU25668.1"/>
    </source>
</evidence>
<evidence type="ECO:0000313" key="2">
    <source>
        <dbReference type="Proteomes" id="UP000001551"/>
    </source>
</evidence>
<gene>
    <name evidence="1" type="ordered locus">Ethha_0078</name>
</gene>
<accession>E6U5Y9</accession>
<dbReference type="AlphaFoldDB" id="E6U5Y9"/>
<proteinExistence type="predicted"/>
<dbReference type="HOGENOM" id="CLU_1675247_0_0_9"/>
<reference evidence="1 2" key="1">
    <citation type="submission" date="2010-12" db="EMBL/GenBank/DDBJ databases">
        <title>Complete sequence of Ethanoligenens harbinense YUAN-3.</title>
        <authorList>
            <person name="Lucas S."/>
            <person name="Copeland A."/>
            <person name="Lapidus A."/>
            <person name="Cheng J.-F."/>
            <person name="Bruce D."/>
            <person name="Goodwin L."/>
            <person name="Pitluck S."/>
            <person name="Chertkov O."/>
            <person name="Misra M."/>
            <person name="Detter J.C."/>
            <person name="Han C."/>
            <person name="Tapia R."/>
            <person name="Land M."/>
            <person name="Hauser L."/>
            <person name="Jeffries C."/>
            <person name="Kyrpides N."/>
            <person name="Ivanova N."/>
            <person name="Mikhailova N."/>
            <person name="Wang A."/>
            <person name="Mouttaki H."/>
            <person name="He Z."/>
            <person name="Zhou J."/>
            <person name="Hemme C.L."/>
            <person name="Woyke T."/>
        </authorList>
    </citation>
    <scope>NUCLEOTIDE SEQUENCE [LARGE SCALE GENOMIC DNA]</scope>
    <source>
        <strain evidence="2">DSM 18485 / JCM 12961 / CGMCC 1.5033 / YUAN-3</strain>
    </source>
</reference>
<dbReference type="RefSeq" id="WP_013484049.1">
    <property type="nucleotide sequence ID" value="NC_014828.1"/>
</dbReference>
<dbReference type="Proteomes" id="UP000001551">
    <property type="component" value="Chromosome"/>
</dbReference>
<dbReference type="EMBL" id="CP002400">
    <property type="protein sequence ID" value="ADU25668.1"/>
    <property type="molecule type" value="Genomic_DNA"/>
</dbReference>
<dbReference type="KEGG" id="eha:Ethha_0078"/>
<dbReference type="STRING" id="663278.Ethha_0078"/>
<organism evidence="1 2">
    <name type="scientific">Ethanoligenens harbinense (strain DSM 18485 / JCM 12961 / CGMCC 1.5033 / YUAN-3)</name>
    <dbReference type="NCBI Taxonomy" id="663278"/>
    <lineage>
        <taxon>Bacteria</taxon>
        <taxon>Bacillati</taxon>
        <taxon>Bacillota</taxon>
        <taxon>Clostridia</taxon>
        <taxon>Eubacteriales</taxon>
        <taxon>Oscillospiraceae</taxon>
        <taxon>Ethanoligenens</taxon>
    </lineage>
</organism>
<keyword evidence="2" id="KW-1185">Reference proteome</keyword>
<name>E6U5Y9_ETHHY</name>
<protein>
    <submittedName>
        <fullName evidence="1">Uncharacterized protein</fullName>
    </submittedName>
</protein>
<sequence>MDFVSAVKEMWNCGSTCVSLPIGNERKIVIRPRPFPKMMEKAVFGRDKRLSEVYQGASLTLNELLANDWEVFDPAEFALAGAAPAKMDKLLELPAALSGAKKITSVEAAVRKLSDEELYTAADVYEERVAQGKREKTRLRFVLEEIRHRERKRGQAHA</sequence>